<evidence type="ECO:0000256" key="1">
    <source>
        <dbReference type="ARBA" id="ARBA00004651"/>
    </source>
</evidence>
<feature type="transmembrane region" description="Helical" evidence="6">
    <location>
        <begin position="23"/>
        <end position="47"/>
    </location>
</feature>
<dbReference type="EMBL" id="DVFJ01000011">
    <property type="protein sequence ID" value="HIQ71415.1"/>
    <property type="molecule type" value="Genomic_DNA"/>
</dbReference>
<keyword evidence="4 6" id="KW-1133">Transmembrane helix</keyword>
<reference evidence="7" key="2">
    <citation type="journal article" date="2021" name="PeerJ">
        <title>Extensive microbial diversity within the chicken gut microbiome revealed by metagenomics and culture.</title>
        <authorList>
            <person name="Gilroy R."/>
            <person name="Ravi A."/>
            <person name="Getino M."/>
            <person name="Pursley I."/>
            <person name="Horton D.L."/>
            <person name="Alikhan N.F."/>
            <person name="Baker D."/>
            <person name="Gharbi K."/>
            <person name="Hall N."/>
            <person name="Watson M."/>
            <person name="Adriaenssens E.M."/>
            <person name="Foster-Nyarko E."/>
            <person name="Jarju S."/>
            <person name="Secka A."/>
            <person name="Antonio M."/>
            <person name="Oren A."/>
            <person name="Chaudhuri R.R."/>
            <person name="La Ragione R."/>
            <person name="Hildebrand F."/>
            <person name="Pallen M.J."/>
        </authorList>
    </citation>
    <scope>NUCLEOTIDE SEQUENCE</scope>
    <source>
        <strain evidence="7">ChiSxjej2B14-6234</strain>
    </source>
</reference>
<reference evidence="7" key="1">
    <citation type="submission" date="2020-10" db="EMBL/GenBank/DDBJ databases">
        <authorList>
            <person name="Gilroy R."/>
        </authorList>
    </citation>
    <scope>NUCLEOTIDE SEQUENCE</scope>
    <source>
        <strain evidence="7">ChiSxjej2B14-6234</strain>
    </source>
</reference>
<evidence type="ECO:0000313" key="8">
    <source>
        <dbReference type="Proteomes" id="UP000886887"/>
    </source>
</evidence>
<keyword evidence="2" id="KW-1003">Cell membrane</keyword>
<feature type="transmembrane region" description="Helical" evidence="6">
    <location>
        <begin position="205"/>
        <end position="223"/>
    </location>
</feature>
<keyword evidence="3 6" id="KW-0812">Transmembrane</keyword>
<gene>
    <name evidence="7" type="ORF">IAB73_04290</name>
</gene>
<protein>
    <submittedName>
        <fullName evidence="7">ABC transporter permease</fullName>
    </submittedName>
</protein>
<dbReference type="Proteomes" id="UP000886887">
    <property type="component" value="Unassembled WGS sequence"/>
</dbReference>
<dbReference type="AlphaFoldDB" id="A0A9D0ZBB8"/>
<evidence type="ECO:0000256" key="2">
    <source>
        <dbReference type="ARBA" id="ARBA00022475"/>
    </source>
</evidence>
<feature type="transmembrane region" description="Helical" evidence="6">
    <location>
        <begin position="252"/>
        <end position="272"/>
    </location>
</feature>
<organism evidence="7 8">
    <name type="scientific">Candidatus Onthenecus intestinigallinarum</name>
    <dbReference type="NCBI Taxonomy" id="2840875"/>
    <lineage>
        <taxon>Bacteria</taxon>
        <taxon>Bacillati</taxon>
        <taxon>Bacillota</taxon>
        <taxon>Clostridia</taxon>
        <taxon>Eubacteriales</taxon>
        <taxon>Candidatus Onthenecus</taxon>
    </lineage>
</organism>
<feature type="transmembrane region" description="Helical" evidence="6">
    <location>
        <begin position="122"/>
        <end position="144"/>
    </location>
</feature>
<keyword evidence="5 6" id="KW-0472">Membrane</keyword>
<dbReference type="Pfam" id="PF02653">
    <property type="entry name" value="BPD_transp_2"/>
    <property type="match status" value="1"/>
</dbReference>
<accession>A0A9D0ZBB8</accession>
<name>A0A9D0ZBB8_9FIRM</name>
<evidence type="ECO:0000256" key="6">
    <source>
        <dbReference type="SAM" id="Phobius"/>
    </source>
</evidence>
<evidence type="ECO:0000256" key="3">
    <source>
        <dbReference type="ARBA" id="ARBA00022692"/>
    </source>
</evidence>
<comment type="subcellular location">
    <subcellularLocation>
        <location evidence="1">Cell membrane</location>
        <topology evidence="1">Multi-pass membrane protein</topology>
    </subcellularLocation>
</comment>
<feature type="transmembrane region" description="Helical" evidence="6">
    <location>
        <begin position="335"/>
        <end position="353"/>
    </location>
</feature>
<feature type="transmembrane region" description="Helical" evidence="6">
    <location>
        <begin position="95"/>
        <end position="116"/>
    </location>
</feature>
<evidence type="ECO:0000313" key="7">
    <source>
        <dbReference type="EMBL" id="HIQ71415.1"/>
    </source>
</evidence>
<feature type="transmembrane region" description="Helical" evidence="6">
    <location>
        <begin position="292"/>
        <end position="314"/>
    </location>
</feature>
<dbReference type="CDD" id="cd06580">
    <property type="entry name" value="TM_PBP1_transp_TpRbsC_like"/>
    <property type="match status" value="1"/>
</dbReference>
<comment type="caution">
    <text evidence="7">The sequence shown here is derived from an EMBL/GenBank/DDBJ whole genome shotgun (WGS) entry which is preliminary data.</text>
</comment>
<dbReference type="InterPro" id="IPR001851">
    <property type="entry name" value="ABC_transp_permease"/>
</dbReference>
<dbReference type="GO" id="GO:0022857">
    <property type="term" value="F:transmembrane transporter activity"/>
    <property type="evidence" value="ECO:0007669"/>
    <property type="project" value="InterPro"/>
</dbReference>
<sequence length="371" mass="40519">MNTAREPLFHIVKRDGVPFPKALAIRTVAVLLSLVACAGVIFALTGMNPLEVYSAYLSGAVGTNRRLWMTIRDSATLLLIALAITPAFKMRFWNIGAEGQVLVGGLATAAVMIYGGGAMPTWLLFTLMAVCSMLAGMVWGLIPAAFKARYNTNETLFTLMLNYVGMQLVTFSIVFWENPAGSNTVGVIHQATEYGWFPDLFGQKYGLNVLIVLSITVLMFVYLRYSKHGYEIAVVGESENTARYAGINVGKIILRTMALSGALCGLAGFIIVSGCSHTISTSTAGGRGFTAIIVSWLSKFNPFTMILVSFFLVFMEKGAIQIASQFNLNENASDVLTGIILFFILGCEFFINYEVSLRRHGRKEIKGWARS</sequence>
<dbReference type="PANTHER" id="PTHR47089:SF1">
    <property type="entry name" value="GUANOSINE ABC TRANSPORTER PERMEASE PROTEIN NUPP"/>
    <property type="match status" value="1"/>
</dbReference>
<dbReference type="GO" id="GO:0005886">
    <property type="term" value="C:plasma membrane"/>
    <property type="evidence" value="ECO:0007669"/>
    <property type="project" value="UniProtKB-SubCell"/>
</dbReference>
<dbReference type="PANTHER" id="PTHR47089">
    <property type="entry name" value="ABC TRANSPORTER, PERMEASE PROTEIN"/>
    <property type="match status" value="1"/>
</dbReference>
<feature type="transmembrane region" description="Helical" evidence="6">
    <location>
        <begin position="156"/>
        <end position="176"/>
    </location>
</feature>
<proteinExistence type="predicted"/>
<evidence type="ECO:0000256" key="5">
    <source>
        <dbReference type="ARBA" id="ARBA00023136"/>
    </source>
</evidence>
<evidence type="ECO:0000256" key="4">
    <source>
        <dbReference type="ARBA" id="ARBA00022989"/>
    </source>
</evidence>